<dbReference type="Gene3D" id="3.40.1180.10">
    <property type="entry name" value="Decaprenyl diphosphate synthase-like"/>
    <property type="match status" value="1"/>
</dbReference>
<dbReference type="InterPro" id="IPR001441">
    <property type="entry name" value="UPP_synth-like"/>
</dbReference>
<dbReference type="EC" id="2.5.1.-" evidence="2"/>
<evidence type="ECO:0000313" key="4">
    <source>
        <dbReference type="Proteomes" id="UP001175097"/>
    </source>
</evidence>
<gene>
    <name evidence="3" type="ORF">P5G49_11550</name>
</gene>
<feature type="binding site" evidence="2">
    <location>
        <position position="52"/>
    </location>
    <ligand>
        <name>substrate</name>
    </ligand>
</feature>
<feature type="binding site" evidence="2">
    <location>
        <begin position="40"/>
        <end position="43"/>
    </location>
    <ligand>
        <name>substrate</name>
    </ligand>
</feature>
<feature type="binding site" evidence="2">
    <location>
        <position position="56"/>
    </location>
    <ligand>
        <name>substrate</name>
    </ligand>
</feature>
<feature type="binding site" evidence="2">
    <location>
        <position position="88"/>
    </location>
    <ligand>
        <name>substrate</name>
    </ligand>
</feature>
<feature type="binding site" evidence="2">
    <location>
        <position position="90"/>
    </location>
    <ligand>
        <name>substrate</name>
    </ligand>
</feature>
<feature type="binding site" evidence="2">
    <location>
        <position position="39"/>
    </location>
    <ligand>
        <name>Mg(2+)</name>
        <dbReference type="ChEBI" id="CHEBI:18420"/>
    </ligand>
</feature>
<sequence length="268" mass="30891">MLEKIWWKKSPDVEEKTLSFRVDEVRQKIVPSHVAIIMDGNGRWAKQRNLPRVMGHREGMNTVRKITRFANRLGIRVLTLYAFSTENWKRPRFEVDFLMKLPVEFLSTYLPELIEENVRVEMIGDFSALPSHTQKAIKNAMDATATNDGLVLNFAMNYGSRLELVDVVKAIGEMTKNGEIRPEDIDEALIESKLMTSHLPEPDLLIRTSGEIRLSNFMLWQLAYAEFNFTDVYWPDFDEECLLSAVEDFQARCRRFGGVNEGIGALNK</sequence>
<keyword evidence="2" id="KW-0460">Magnesium</keyword>
<dbReference type="GO" id="GO:0016740">
    <property type="term" value="F:transferase activity"/>
    <property type="evidence" value="ECO:0007669"/>
    <property type="project" value="UniProtKB-KW"/>
</dbReference>
<comment type="function">
    <text evidence="2">Catalyzes the condensation of isopentenyl diphosphate (IPP) with allylic pyrophosphates generating different type of terpenoids.</text>
</comment>
<dbReference type="PANTHER" id="PTHR10291">
    <property type="entry name" value="DEHYDRODOLICHYL DIPHOSPHATE SYNTHASE FAMILY MEMBER"/>
    <property type="match status" value="1"/>
</dbReference>
<proteinExistence type="inferred from homology"/>
<comment type="caution">
    <text evidence="3">The sequence shown here is derived from an EMBL/GenBank/DDBJ whole genome shotgun (WGS) entry which is preliminary data.</text>
</comment>
<dbReference type="RefSeq" id="WP_301243951.1">
    <property type="nucleotide sequence ID" value="NZ_JAROCC010000008.1"/>
</dbReference>
<evidence type="ECO:0000256" key="1">
    <source>
        <dbReference type="ARBA" id="ARBA00022679"/>
    </source>
</evidence>
<dbReference type="PROSITE" id="PS01066">
    <property type="entry name" value="UPP_SYNTHASE"/>
    <property type="match status" value="1"/>
</dbReference>
<feature type="binding site" evidence="2">
    <location>
        <position position="207"/>
    </location>
    <ligand>
        <name>substrate</name>
    </ligand>
</feature>
<accession>A0ABT8JSG9</accession>
<evidence type="ECO:0000256" key="2">
    <source>
        <dbReference type="HAMAP-Rule" id="MF_01139"/>
    </source>
</evidence>
<reference evidence="3" key="1">
    <citation type="submission" date="2023-03" db="EMBL/GenBank/DDBJ databases">
        <title>MT1 and MT2 Draft Genomes of Novel Species.</title>
        <authorList>
            <person name="Venkateswaran K."/>
        </authorList>
    </citation>
    <scope>NUCLEOTIDE SEQUENCE</scope>
    <source>
        <strain evidence="3">F6_3S_P_2</strain>
    </source>
</reference>
<feature type="active site" description="Proton acceptor" evidence="2">
    <location>
        <position position="87"/>
    </location>
</feature>
<feature type="binding site" evidence="2">
    <location>
        <position position="226"/>
    </location>
    <ligand>
        <name>Mg(2+)</name>
        <dbReference type="ChEBI" id="CHEBI:18420"/>
    </ligand>
</feature>
<keyword evidence="2" id="KW-0479">Metal-binding</keyword>
<name>A0ABT8JSG9_9BACL</name>
<dbReference type="SUPFAM" id="SSF64005">
    <property type="entry name" value="Undecaprenyl diphosphate synthase"/>
    <property type="match status" value="1"/>
</dbReference>
<dbReference type="InterPro" id="IPR036424">
    <property type="entry name" value="UPP_synth-like_sf"/>
</dbReference>
<dbReference type="CDD" id="cd00475">
    <property type="entry name" value="Cis_IPPS"/>
    <property type="match status" value="1"/>
</dbReference>
<dbReference type="Proteomes" id="UP001175097">
    <property type="component" value="Unassembled WGS sequence"/>
</dbReference>
<feature type="binding site" evidence="2">
    <location>
        <begin position="84"/>
        <end position="86"/>
    </location>
    <ligand>
        <name>substrate</name>
    </ligand>
</feature>
<keyword evidence="4" id="KW-1185">Reference proteome</keyword>
<organism evidence="3 4">
    <name type="scientific">Sporosarcina highlanderae</name>
    <dbReference type="NCBI Taxonomy" id="3035916"/>
    <lineage>
        <taxon>Bacteria</taxon>
        <taxon>Bacillati</taxon>
        <taxon>Bacillota</taxon>
        <taxon>Bacilli</taxon>
        <taxon>Bacillales</taxon>
        <taxon>Caryophanaceae</taxon>
        <taxon>Sporosarcina</taxon>
    </lineage>
</organism>
<dbReference type="NCBIfam" id="TIGR00055">
    <property type="entry name" value="uppS"/>
    <property type="match status" value="1"/>
</dbReference>
<comment type="subunit">
    <text evidence="2">Homodimer.</text>
</comment>
<dbReference type="PANTHER" id="PTHR10291:SF0">
    <property type="entry name" value="DEHYDRODOLICHYL DIPHOSPHATE SYNTHASE 2"/>
    <property type="match status" value="1"/>
</dbReference>
<evidence type="ECO:0000313" key="3">
    <source>
        <dbReference type="EMBL" id="MDN4608103.1"/>
    </source>
</evidence>
<feature type="binding site" evidence="2">
    <location>
        <position position="44"/>
    </location>
    <ligand>
        <name>substrate</name>
    </ligand>
</feature>
<protein>
    <recommendedName>
        <fullName evidence="2">Isoprenyl transferase</fullName>
        <ecNumber evidence="2">2.5.1.-</ecNumber>
    </recommendedName>
</protein>
<comment type="cofactor">
    <cofactor evidence="2">
        <name>Mg(2+)</name>
        <dbReference type="ChEBI" id="CHEBI:18420"/>
    </cofactor>
    <text evidence="2">Binds 2 magnesium ions per subunit.</text>
</comment>
<dbReference type="Pfam" id="PF01255">
    <property type="entry name" value="Prenyltransf"/>
    <property type="match status" value="1"/>
</dbReference>
<dbReference type="HAMAP" id="MF_01139">
    <property type="entry name" value="ISPT"/>
    <property type="match status" value="1"/>
</dbReference>
<feature type="binding site" evidence="2">
    <location>
        <begin position="213"/>
        <end position="215"/>
    </location>
    <ligand>
        <name>substrate</name>
    </ligand>
</feature>
<keyword evidence="1 2" id="KW-0808">Transferase</keyword>
<dbReference type="EMBL" id="JAROCC010000008">
    <property type="protein sequence ID" value="MDN4608103.1"/>
    <property type="molecule type" value="Genomic_DNA"/>
</dbReference>
<feature type="active site" evidence="2">
    <location>
        <position position="39"/>
    </location>
</feature>
<dbReference type="InterPro" id="IPR018520">
    <property type="entry name" value="UPP_synth-like_CS"/>
</dbReference>
<comment type="similarity">
    <text evidence="2">Belongs to the UPP synthase family.</text>
</comment>
<dbReference type="NCBIfam" id="NF011405">
    <property type="entry name" value="PRK14830.1"/>
    <property type="match status" value="1"/>
</dbReference>